<dbReference type="EMBL" id="VFPN01000001">
    <property type="protein sequence ID" value="TQM66370.1"/>
    <property type="molecule type" value="Genomic_DNA"/>
</dbReference>
<feature type="transmembrane region" description="Helical" evidence="2">
    <location>
        <begin position="25"/>
        <end position="44"/>
    </location>
</feature>
<dbReference type="AlphaFoldDB" id="A0A543I799"/>
<feature type="transmembrane region" description="Helical" evidence="2">
    <location>
        <begin position="93"/>
        <end position="111"/>
    </location>
</feature>
<evidence type="ECO:0000313" key="4">
    <source>
        <dbReference type="Proteomes" id="UP000318331"/>
    </source>
</evidence>
<feature type="compositionally biased region" description="Polar residues" evidence="1">
    <location>
        <begin position="1"/>
        <end position="19"/>
    </location>
</feature>
<keyword evidence="4" id="KW-1185">Reference proteome</keyword>
<feature type="transmembrane region" description="Helical" evidence="2">
    <location>
        <begin position="131"/>
        <end position="157"/>
    </location>
</feature>
<feature type="region of interest" description="Disordered" evidence="1">
    <location>
        <begin position="1"/>
        <end position="22"/>
    </location>
</feature>
<keyword evidence="2" id="KW-0472">Membrane</keyword>
<evidence type="ECO:0000256" key="2">
    <source>
        <dbReference type="SAM" id="Phobius"/>
    </source>
</evidence>
<keyword evidence="2" id="KW-0812">Transmembrane</keyword>
<comment type="caution">
    <text evidence="3">The sequence shown here is derived from an EMBL/GenBank/DDBJ whole genome shotgun (WGS) entry which is preliminary data.</text>
</comment>
<evidence type="ECO:0000313" key="3">
    <source>
        <dbReference type="EMBL" id="TQM66370.1"/>
    </source>
</evidence>
<dbReference type="Proteomes" id="UP000318331">
    <property type="component" value="Unassembled WGS sequence"/>
</dbReference>
<feature type="transmembrane region" description="Helical" evidence="2">
    <location>
        <begin position="56"/>
        <end position="81"/>
    </location>
</feature>
<sequence length="170" mass="17462">MTTPSTASPGTSEAPTTPARSPRSGALGAFVMVSGVLLAAWMTAGRALFGAGGDMVAWFAFSLGPVMATLLVVTGWCIRVTARRGFRTRRSTVVSLSITGALGLLFGLTVPDTTDEGLASLLSVWSGPDSLEMSIGLCNPLGTITVALAVFSLVFAVGDSRGPKPIIEED</sequence>
<evidence type="ECO:0000256" key="1">
    <source>
        <dbReference type="SAM" id="MobiDB-lite"/>
    </source>
</evidence>
<organism evidence="3 4">
    <name type="scientific">Klugiella xanthotipulae</name>
    <dbReference type="NCBI Taxonomy" id="244735"/>
    <lineage>
        <taxon>Bacteria</taxon>
        <taxon>Bacillati</taxon>
        <taxon>Actinomycetota</taxon>
        <taxon>Actinomycetes</taxon>
        <taxon>Micrococcales</taxon>
        <taxon>Microbacteriaceae</taxon>
        <taxon>Klugiella</taxon>
    </lineage>
</organism>
<gene>
    <name evidence="3" type="ORF">FB466_1210</name>
</gene>
<proteinExistence type="predicted"/>
<reference evidence="3 4" key="1">
    <citation type="submission" date="2019-06" db="EMBL/GenBank/DDBJ databases">
        <title>Sequencing the genomes of 1000 actinobacteria strains.</title>
        <authorList>
            <person name="Klenk H.-P."/>
        </authorList>
    </citation>
    <scope>NUCLEOTIDE SEQUENCE [LARGE SCALE GENOMIC DNA]</scope>
    <source>
        <strain evidence="3 4">DSM 18031</strain>
    </source>
</reference>
<name>A0A543I799_9MICO</name>
<protein>
    <submittedName>
        <fullName evidence="3">Uncharacterized protein</fullName>
    </submittedName>
</protein>
<keyword evidence="2" id="KW-1133">Transmembrane helix</keyword>
<accession>A0A543I799</accession>